<dbReference type="EMBL" id="LR134516">
    <property type="protein sequence ID" value="VEJ20588.1"/>
    <property type="molecule type" value="Genomic_DNA"/>
</dbReference>
<gene>
    <name evidence="2" type="ORF">NCTC12227_00295</name>
</gene>
<evidence type="ECO:0000313" key="3">
    <source>
        <dbReference type="Proteomes" id="UP000268229"/>
    </source>
</evidence>
<reference evidence="2 3" key="1">
    <citation type="submission" date="2018-12" db="EMBL/GenBank/DDBJ databases">
        <authorList>
            <consortium name="Pathogen Informatics"/>
        </authorList>
    </citation>
    <scope>NUCLEOTIDE SEQUENCE [LARGE SCALE GENOMIC DNA]</scope>
    <source>
        <strain evidence="2 3">NCTC12227</strain>
    </source>
</reference>
<evidence type="ECO:0000256" key="1">
    <source>
        <dbReference type="SAM" id="Phobius"/>
    </source>
</evidence>
<feature type="transmembrane region" description="Helical" evidence="1">
    <location>
        <begin position="261"/>
        <end position="281"/>
    </location>
</feature>
<keyword evidence="1" id="KW-0812">Transmembrane</keyword>
<dbReference type="RefSeq" id="WP_126303868.1">
    <property type="nucleotide sequence ID" value="NZ_LR134516.1"/>
</dbReference>
<feature type="transmembrane region" description="Helical" evidence="1">
    <location>
        <begin position="58"/>
        <end position="81"/>
    </location>
</feature>
<feature type="transmembrane region" description="Helical" evidence="1">
    <location>
        <begin position="93"/>
        <end position="114"/>
    </location>
</feature>
<accession>A0A3S4XRY8</accession>
<dbReference type="Proteomes" id="UP000268229">
    <property type="component" value="Chromosome"/>
</dbReference>
<dbReference type="AlphaFoldDB" id="A0A3S4XRY8"/>
<organism evidence="2 3">
    <name type="scientific">Neisseria animaloris</name>
    <dbReference type="NCBI Taxonomy" id="326522"/>
    <lineage>
        <taxon>Bacteria</taxon>
        <taxon>Pseudomonadati</taxon>
        <taxon>Pseudomonadota</taxon>
        <taxon>Betaproteobacteria</taxon>
        <taxon>Neisseriales</taxon>
        <taxon>Neisseriaceae</taxon>
        <taxon>Neisseria</taxon>
    </lineage>
</organism>
<dbReference type="OrthoDB" id="5298483at2"/>
<evidence type="ECO:0000313" key="2">
    <source>
        <dbReference type="EMBL" id="VEJ20588.1"/>
    </source>
</evidence>
<feature type="transmembrane region" description="Helical" evidence="1">
    <location>
        <begin position="135"/>
        <end position="160"/>
    </location>
</feature>
<feature type="transmembrane region" description="Helical" evidence="1">
    <location>
        <begin position="223"/>
        <end position="255"/>
    </location>
</feature>
<keyword evidence="1" id="KW-1133">Transmembrane helix</keyword>
<feature type="transmembrane region" description="Helical" evidence="1">
    <location>
        <begin position="180"/>
        <end position="203"/>
    </location>
</feature>
<name>A0A3S4XRY8_9NEIS</name>
<keyword evidence="3" id="KW-1185">Reference proteome</keyword>
<sequence>MSSTGINLITTPDPDNVFLSEEPENIPQLLTKPNRLNARCGISWMKQAWEIFKMMPEIWMFSILIIGVIFIALSVLAVLLASFSPILGNIANIGSNFIWLFVIAGFAHTADALLNGDEVGIGTLFNGIFSQLKNISILILIHLTLFALAAVITIVLIPQLPALYPDLPQSLQAIHPQATLFSASVFLILLAMTMWYAPVLITLHGIGPWAAMRMSLYACLRNILPLIVFIVSAFFVFLGIAVIVGTVSAISVMMLSLLGDIGSITGILLILVIHLTFYLIYIPTMLLIYYTSYLHVWTDLPFEQTDI</sequence>
<protein>
    <submittedName>
        <fullName evidence="2">Predicted integral membrane protein</fullName>
    </submittedName>
</protein>
<proteinExistence type="predicted"/>
<dbReference type="STRING" id="326522.BWD08_01230"/>
<dbReference type="KEGG" id="nani:NCTC12227_00295"/>
<keyword evidence="1" id="KW-0472">Membrane</keyword>